<dbReference type="eggNOG" id="COG2336">
    <property type="taxonomic scope" value="Bacteria"/>
</dbReference>
<dbReference type="EMBL" id="CP002085">
    <property type="protein sequence ID" value="ADK83452.1"/>
    <property type="molecule type" value="Genomic_DNA"/>
</dbReference>
<dbReference type="InterPro" id="IPR037914">
    <property type="entry name" value="SpoVT-AbrB_sf"/>
</dbReference>
<dbReference type="Gene3D" id="2.10.260.10">
    <property type="match status" value="1"/>
</dbReference>
<sequence>MPNKVAKWGHSLAVRLPLQIVRQAGLKAGDNVTISAGQDGSVIIIPTRPQHDLDDLLGAITPDNLHGEADWGPAQGGEVW</sequence>
<evidence type="ECO:0000259" key="1">
    <source>
        <dbReference type="SMART" id="SM00966"/>
    </source>
</evidence>
<name>E1QDD3_DESB2</name>
<dbReference type="Pfam" id="PF04014">
    <property type="entry name" value="MazE_antitoxin"/>
    <property type="match status" value="1"/>
</dbReference>
<protein>
    <submittedName>
        <fullName evidence="2">Transcriptional regulator/antitoxin, MazE</fullName>
    </submittedName>
</protein>
<evidence type="ECO:0000313" key="3">
    <source>
        <dbReference type="Proteomes" id="UP000009047"/>
    </source>
</evidence>
<feature type="domain" description="SpoVT-AbrB" evidence="1">
    <location>
        <begin position="6"/>
        <end position="52"/>
    </location>
</feature>
<gene>
    <name evidence="2" type="ordered locus">Deba_0073</name>
</gene>
<dbReference type="InterPro" id="IPR039052">
    <property type="entry name" value="Antitox_PemI-like"/>
</dbReference>
<dbReference type="Proteomes" id="UP000009047">
    <property type="component" value="Chromosome"/>
</dbReference>
<dbReference type="AlphaFoldDB" id="E1QDD3"/>
<dbReference type="GO" id="GO:0097351">
    <property type="term" value="F:toxin sequestering activity"/>
    <property type="evidence" value="ECO:0007669"/>
    <property type="project" value="InterPro"/>
</dbReference>
<dbReference type="SMART" id="SM00966">
    <property type="entry name" value="SpoVT_AbrB"/>
    <property type="match status" value="1"/>
</dbReference>
<dbReference type="OrthoDB" id="9795766at2"/>
<dbReference type="SUPFAM" id="SSF89447">
    <property type="entry name" value="AbrB/MazE/MraZ-like"/>
    <property type="match status" value="1"/>
</dbReference>
<dbReference type="InterPro" id="IPR007159">
    <property type="entry name" value="SpoVT-AbrB_dom"/>
</dbReference>
<dbReference type="STRING" id="644282.Deba_0073"/>
<evidence type="ECO:0000313" key="2">
    <source>
        <dbReference type="EMBL" id="ADK83452.1"/>
    </source>
</evidence>
<reference evidence="2 3" key="1">
    <citation type="journal article" date="2010" name="Stand. Genomic Sci.">
        <title>Complete genome sequence of Desulfarculus baarsii type strain (2st14).</title>
        <authorList>
            <person name="Sun H."/>
            <person name="Spring S."/>
            <person name="Lapidus A."/>
            <person name="Davenport K."/>
            <person name="Del Rio T.G."/>
            <person name="Tice H."/>
            <person name="Nolan M."/>
            <person name="Copeland A."/>
            <person name="Cheng J.F."/>
            <person name="Lucas S."/>
            <person name="Tapia R."/>
            <person name="Goodwin L."/>
            <person name="Pitluck S."/>
            <person name="Ivanova N."/>
            <person name="Pagani I."/>
            <person name="Mavromatis K."/>
            <person name="Ovchinnikova G."/>
            <person name="Pati A."/>
            <person name="Chen A."/>
            <person name="Palaniappan K."/>
            <person name="Hauser L."/>
            <person name="Chang Y.J."/>
            <person name="Jeffries C.D."/>
            <person name="Detter J.C."/>
            <person name="Han C."/>
            <person name="Rohde M."/>
            <person name="Brambilla E."/>
            <person name="Goker M."/>
            <person name="Woyke T."/>
            <person name="Bristow J."/>
            <person name="Eisen J.A."/>
            <person name="Markowitz V."/>
            <person name="Hugenholtz P."/>
            <person name="Kyrpides N.C."/>
            <person name="Klenk H.P."/>
            <person name="Land M."/>
        </authorList>
    </citation>
    <scope>NUCLEOTIDE SEQUENCE [LARGE SCALE GENOMIC DNA]</scope>
    <source>
        <strain evidence="3">ATCC 33931 / DSM 2075 / LMG 7858 / VKM B-1802 / 2st14</strain>
    </source>
</reference>
<organism evidence="2 3">
    <name type="scientific">Desulfarculus baarsii (strain ATCC 33931 / DSM 2075 / LMG 7858 / VKM B-1802 / 2st14)</name>
    <dbReference type="NCBI Taxonomy" id="644282"/>
    <lineage>
        <taxon>Bacteria</taxon>
        <taxon>Pseudomonadati</taxon>
        <taxon>Thermodesulfobacteriota</taxon>
        <taxon>Desulfarculia</taxon>
        <taxon>Desulfarculales</taxon>
        <taxon>Desulfarculaceae</taxon>
        <taxon>Desulfarculus</taxon>
    </lineage>
</organism>
<dbReference type="PANTHER" id="PTHR40516">
    <property type="entry name" value="ANTITOXIN CHPS-RELATED"/>
    <property type="match status" value="1"/>
</dbReference>
<dbReference type="GO" id="GO:0003677">
    <property type="term" value="F:DNA binding"/>
    <property type="evidence" value="ECO:0007669"/>
    <property type="project" value="InterPro"/>
</dbReference>
<keyword evidence="3" id="KW-1185">Reference proteome</keyword>
<dbReference type="PANTHER" id="PTHR40516:SF1">
    <property type="entry name" value="ANTITOXIN CHPS-RELATED"/>
    <property type="match status" value="1"/>
</dbReference>
<dbReference type="RefSeq" id="WP_013256908.1">
    <property type="nucleotide sequence ID" value="NC_014365.1"/>
</dbReference>
<dbReference type="HOGENOM" id="CLU_150554_1_0_7"/>
<dbReference type="KEGG" id="dbr:Deba_0073"/>
<accession>E1QDD3</accession>
<proteinExistence type="predicted"/>